<organism evidence="2 3">
    <name type="scientific">Dreissena polymorpha</name>
    <name type="common">Zebra mussel</name>
    <name type="synonym">Mytilus polymorpha</name>
    <dbReference type="NCBI Taxonomy" id="45954"/>
    <lineage>
        <taxon>Eukaryota</taxon>
        <taxon>Metazoa</taxon>
        <taxon>Spiralia</taxon>
        <taxon>Lophotrochozoa</taxon>
        <taxon>Mollusca</taxon>
        <taxon>Bivalvia</taxon>
        <taxon>Autobranchia</taxon>
        <taxon>Heteroconchia</taxon>
        <taxon>Euheterodonta</taxon>
        <taxon>Imparidentia</taxon>
        <taxon>Neoheterodontei</taxon>
        <taxon>Myida</taxon>
        <taxon>Dreissenoidea</taxon>
        <taxon>Dreissenidae</taxon>
        <taxon>Dreissena</taxon>
    </lineage>
</organism>
<feature type="compositionally biased region" description="Polar residues" evidence="1">
    <location>
        <begin position="23"/>
        <end position="32"/>
    </location>
</feature>
<evidence type="ECO:0000313" key="3">
    <source>
        <dbReference type="Proteomes" id="UP000828390"/>
    </source>
</evidence>
<dbReference type="AlphaFoldDB" id="A0A9D4CA20"/>
<keyword evidence="3" id="KW-1185">Reference proteome</keyword>
<feature type="compositionally biased region" description="Basic residues" evidence="1">
    <location>
        <begin position="41"/>
        <end position="53"/>
    </location>
</feature>
<proteinExistence type="predicted"/>
<dbReference type="EMBL" id="JAIWYP010000013">
    <property type="protein sequence ID" value="KAH3720296.1"/>
    <property type="molecule type" value="Genomic_DNA"/>
</dbReference>
<feature type="region of interest" description="Disordered" evidence="1">
    <location>
        <begin position="102"/>
        <end position="131"/>
    </location>
</feature>
<protein>
    <submittedName>
        <fullName evidence="2">Uncharacterized protein</fullName>
    </submittedName>
</protein>
<reference evidence="2" key="2">
    <citation type="submission" date="2020-11" db="EMBL/GenBank/DDBJ databases">
        <authorList>
            <person name="McCartney M.A."/>
            <person name="Auch B."/>
            <person name="Kono T."/>
            <person name="Mallez S."/>
            <person name="Becker A."/>
            <person name="Gohl D.M."/>
            <person name="Silverstein K.A.T."/>
            <person name="Koren S."/>
            <person name="Bechman K.B."/>
            <person name="Herman A."/>
            <person name="Abrahante J.E."/>
            <person name="Garbe J."/>
        </authorList>
    </citation>
    <scope>NUCLEOTIDE SEQUENCE</scope>
    <source>
        <strain evidence="2">Duluth1</strain>
        <tissue evidence="2">Whole animal</tissue>
    </source>
</reference>
<gene>
    <name evidence="2" type="ORF">DPMN_063193</name>
</gene>
<sequence length="221" mass="24668">MTNNTSAYFNGTQNCGQGKISLNGLNKQNSLNDVDKSNRFSGRRKKEKKLKHSKSSDSQHQHMLDNSRIIGMKLAEGNYVVPNGRVVQNGNITYRNIMKDSASENEDVEHVPRSLSRNGSRSFREHSGSESVRNSAINIRPSFHSSGTLSNGCHGNTSPSYRGFDGDYETIGNMDTVSRKYEAFVARLRAETETSSKKLSNPQYTLIVNARFQSSKHKSTQ</sequence>
<comment type="caution">
    <text evidence="2">The sequence shown here is derived from an EMBL/GenBank/DDBJ whole genome shotgun (WGS) entry which is preliminary data.</text>
</comment>
<accession>A0A9D4CA20</accession>
<name>A0A9D4CA20_DREPO</name>
<evidence type="ECO:0000313" key="2">
    <source>
        <dbReference type="EMBL" id="KAH3720296.1"/>
    </source>
</evidence>
<reference evidence="2" key="1">
    <citation type="journal article" date="2019" name="bioRxiv">
        <title>The Genome of the Zebra Mussel, Dreissena polymorpha: A Resource for Invasive Species Research.</title>
        <authorList>
            <person name="McCartney M.A."/>
            <person name="Auch B."/>
            <person name="Kono T."/>
            <person name="Mallez S."/>
            <person name="Zhang Y."/>
            <person name="Obille A."/>
            <person name="Becker A."/>
            <person name="Abrahante J.E."/>
            <person name="Garbe J."/>
            <person name="Badalamenti J.P."/>
            <person name="Herman A."/>
            <person name="Mangelson H."/>
            <person name="Liachko I."/>
            <person name="Sullivan S."/>
            <person name="Sone E.D."/>
            <person name="Koren S."/>
            <person name="Silverstein K.A.T."/>
            <person name="Beckman K.B."/>
            <person name="Gohl D.M."/>
        </authorList>
    </citation>
    <scope>NUCLEOTIDE SEQUENCE</scope>
    <source>
        <strain evidence="2">Duluth1</strain>
        <tissue evidence="2">Whole animal</tissue>
    </source>
</reference>
<feature type="compositionally biased region" description="Basic and acidic residues" evidence="1">
    <location>
        <begin position="102"/>
        <end position="112"/>
    </location>
</feature>
<dbReference type="Proteomes" id="UP000828390">
    <property type="component" value="Unassembled WGS sequence"/>
</dbReference>
<feature type="region of interest" description="Disordered" evidence="1">
    <location>
        <begin position="20"/>
        <end position="62"/>
    </location>
</feature>
<evidence type="ECO:0000256" key="1">
    <source>
        <dbReference type="SAM" id="MobiDB-lite"/>
    </source>
</evidence>